<evidence type="ECO:0000259" key="2">
    <source>
        <dbReference type="PROSITE" id="PS50090"/>
    </source>
</evidence>
<dbReference type="EMBL" id="CAJVPG010000366">
    <property type="protein sequence ID" value="CAG8399933.1"/>
    <property type="molecule type" value="Genomic_DNA"/>
</dbReference>
<gene>
    <name evidence="3" type="ORF">PSALAMII_LOCUS7681</name>
</gene>
<dbReference type="Pfam" id="PF13921">
    <property type="entry name" value="Myb_DNA-bind_6"/>
    <property type="match status" value="1"/>
</dbReference>
<feature type="domain" description="Myb-like" evidence="2">
    <location>
        <begin position="429"/>
        <end position="483"/>
    </location>
</feature>
<comment type="caution">
    <text evidence="3">The sequence shown here is derived from an EMBL/GenBank/DDBJ whole genome shotgun (WGS) entry which is preliminary data.</text>
</comment>
<evidence type="ECO:0000256" key="1">
    <source>
        <dbReference type="SAM" id="MobiDB-lite"/>
    </source>
</evidence>
<feature type="compositionally biased region" description="Low complexity" evidence="1">
    <location>
        <begin position="113"/>
        <end position="135"/>
    </location>
</feature>
<proteinExistence type="predicted"/>
<evidence type="ECO:0000313" key="4">
    <source>
        <dbReference type="Proteomes" id="UP001152649"/>
    </source>
</evidence>
<dbReference type="Proteomes" id="UP001152649">
    <property type="component" value="Unassembled WGS sequence"/>
</dbReference>
<feature type="compositionally biased region" description="Basic and acidic residues" evidence="1">
    <location>
        <begin position="167"/>
        <end position="179"/>
    </location>
</feature>
<dbReference type="PROSITE" id="PS50090">
    <property type="entry name" value="MYB_LIKE"/>
    <property type="match status" value="1"/>
</dbReference>
<name>A0A9W4JM90_9EURO</name>
<dbReference type="InterPro" id="IPR001005">
    <property type="entry name" value="SANT/Myb"/>
</dbReference>
<dbReference type="Gene3D" id="1.10.10.60">
    <property type="entry name" value="Homeodomain-like"/>
    <property type="match status" value="1"/>
</dbReference>
<organism evidence="3 4">
    <name type="scientific">Penicillium salamii</name>
    <dbReference type="NCBI Taxonomy" id="1612424"/>
    <lineage>
        <taxon>Eukaryota</taxon>
        <taxon>Fungi</taxon>
        <taxon>Dikarya</taxon>
        <taxon>Ascomycota</taxon>
        <taxon>Pezizomycotina</taxon>
        <taxon>Eurotiomycetes</taxon>
        <taxon>Eurotiomycetidae</taxon>
        <taxon>Eurotiales</taxon>
        <taxon>Aspergillaceae</taxon>
        <taxon>Penicillium</taxon>
    </lineage>
</organism>
<dbReference type="InterPro" id="IPR009057">
    <property type="entry name" value="Homeodomain-like_sf"/>
</dbReference>
<feature type="region of interest" description="Disordered" evidence="1">
    <location>
        <begin position="103"/>
        <end position="183"/>
    </location>
</feature>
<feature type="compositionally biased region" description="Basic residues" evidence="1">
    <location>
        <begin position="330"/>
        <end position="354"/>
    </location>
</feature>
<keyword evidence="4" id="KW-1185">Reference proteome</keyword>
<sequence length="496" mass="55508">MIRTNSEIAAFLSGLNRCQVLRHESDDGPFYRRPLTTRIHERLETRLVTTVEPAYNGTPPRCAETFADRLRSIVVQPDPSGYSFLNMSSTNFRLESFRPWNPFQDKAQPLRDSPSTSRYPSPISISTTPPSSNYSDHGPKSQKIHSHKPERHPLPARPPTEVCLDGSHSEAETTRRESEGLGQTLSAVRDPEPLNFENVSQPQNIVGADEVVSTSFADEMHWETEHQFLEFGLDDLDPVDLAGQHSQSVDLGIPTQNGELPNFETIDPAILNGHASPVVEQAQRTMSIAGIATHPEECPAESIRSQHKVSPLQRRRDSKGMIDTDCQTSKIKKGSGTRQRHPRNGSARPKKGSGHRQSISFPTVRAQFSALSVEDRLQFLSWLFEGALTHCSSTPSSAVGASPSSQCDEITNDCDHTSLNIQVVDRQHSSSRKGLPWSVEEYHLLIKLRDKQNLAWPEVVKQFSREFPGRSEGSIKVYWSTKLKKKRRSFPIVLIP</sequence>
<evidence type="ECO:0000313" key="3">
    <source>
        <dbReference type="EMBL" id="CAG8399933.1"/>
    </source>
</evidence>
<feature type="region of interest" description="Disordered" evidence="1">
    <location>
        <begin position="295"/>
        <end position="359"/>
    </location>
</feature>
<reference evidence="3" key="1">
    <citation type="submission" date="2021-07" db="EMBL/GenBank/DDBJ databases">
        <authorList>
            <person name="Branca A.L. A."/>
        </authorList>
    </citation>
    <scope>NUCLEOTIDE SEQUENCE</scope>
</reference>
<dbReference type="AlphaFoldDB" id="A0A9W4JM90"/>
<accession>A0A9W4JM90</accession>
<feature type="compositionally biased region" description="Basic residues" evidence="1">
    <location>
        <begin position="140"/>
        <end position="150"/>
    </location>
</feature>
<dbReference type="SUPFAM" id="SSF46689">
    <property type="entry name" value="Homeodomain-like"/>
    <property type="match status" value="1"/>
</dbReference>
<protein>
    <recommendedName>
        <fullName evidence="2">Myb-like domain-containing protein</fullName>
    </recommendedName>
</protein>
<dbReference type="OrthoDB" id="5313079at2759"/>